<keyword evidence="2" id="KW-1185">Reference proteome</keyword>
<dbReference type="EMBL" id="JAIWYP010000015">
    <property type="protein sequence ID" value="KAH3704680.1"/>
    <property type="molecule type" value="Genomic_DNA"/>
</dbReference>
<dbReference type="AlphaFoldDB" id="A0A9D3YT50"/>
<comment type="caution">
    <text evidence="1">The sequence shown here is derived from an EMBL/GenBank/DDBJ whole genome shotgun (WGS) entry which is preliminary data.</text>
</comment>
<name>A0A9D3YT50_DREPO</name>
<protein>
    <submittedName>
        <fullName evidence="1">Uncharacterized protein</fullName>
    </submittedName>
</protein>
<dbReference type="Proteomes" id="UP000828390">
    <property type="component" value="Unassembled WGS sequence"/>
</dbReference>
<evidence type="ECO:0000313" key="1">
    <source>
        <dbReference type="EMBL" id="KAH3704680.1"/>
    </source>
</evidence>
<reference evidence="1" key="2">
    <citation type="submission" date="2020-11" db="EMBL/GenBank/DDBJ databases">
        <authorList>
            <person name="McCartney M.A."/>
            <person name="Auch B."/>
            <person name="Kono T."/>
            <person name="Mallez S."/>
            <person name="Becker A."/>
            <person name="Gohl D.M."/>
            <person name="Silverstein K.A.T."/>
            <person name="Koren S."/>
            <person name="Bechman K.B."/>
            <person name="Herman A."/>
            <person name="Abrahante J.E."/>
            <person name="Garbe J."/>
        </authorList>
    </citation>
    <scope>NUCLEOTIDE SEQUENCE</scope>
    <source>
        <strain evidence="1">Duluth1</strain>
        <tissue evidence="1">Whole animal</tissue>
    </source>
</reference>
<proteinExistence type="predicted"/>
<accession>A0A9D3YT50</accession>
<gene>
    <name evidence="1" type="ORF">DPMN_079741</name>
</gene>
<reference evidence="1" key="1">
    <citation type="journal article" date="2019" name="bioRxiv">
        <title>The Genome of the Zebra Mussel, Dreissena polymorpha: A Resource for Invasive Species Research.</title>
        <authorList>
            <person name="McCartney M.A."/>
            <person name="Auch B."/>
            <person name="Kono T."/>
            <person name="Mallez S."/>
            <person name="Zhang Y."/>
            <person name="Obille A."/>
            <person name="Becker A."/>
            <person name="Abrahante J.E."/>
            <person name="Garbe J."/>
            <person name="Badalamenti J.P."/>
            <person name="Herman A."/>
            <person name="Mangelson H."/>
            <person name="Liachko I."/>
            <person name="Sullivan S."/>
            <person name="Sone E.D."/>
            <person name="Koren S."/>
            <person name="Silverstein K.A.T."/>
            <person name="Beckman K.B."/>
            <person name="Gohl D.M."/>
        </authorList>
    </citation>
    <scope>NUCLEOTIDE SEQUENCE</scope>
    <source>
        <strain evidence="1">Duluth1</strain>
        <tissue evidence="1">Whole animal</tissue>
    </source>
</reference>
<organism evidence="1 2">
    <name type="scientific">Dreissena polymorpha</name>
    <name type="common">Zebra mussel</name>
    <name type="synonym">Mytilus polymorpha</name>
    <dbReference type="NCBI Taxonomy" id="45954"/>
    <lineage>
        <taxon>Eukaryota</taxon>
        <taxon>Metazoa</taxon>
        <taxon>Spiralia</taxon>
        <taxon>Lophotrochozoa</taxon>
        <taxon>Mollusca</taxon>
        <taxon>Bivalvia</taxon>
        <taxon>Autobranchia</taxon>
        <taxon>Heteroconchia</taxon>
        <taxon>Euheterodonta</taxon>
        <taxon>Imparidentia</taxon>
        <taxon>Neoheterodontei</taxon>
        <taxon>Myida</taxon>
        <taxon>Dreissenoidea</taxon>
        <taxon>Dreissenidae</taxon>
        <taxon>Dreissena</taxon>
    </lineage>
</organism>
<sequence>MHGIHSRLLPLIRTCIVSVQEAAVAKRPTVTNCSGVGAAQVDVVPVTSELTRTCGMQFQKV</sequence>
<evidence type="ECO:0000313" key="2">
    <source>
        <dbReference type="Proteomes" id="UP000828390"/>
    </source>
</evidence>